<evidence type="ECO:0000256" key="12">
    <source>
        <dbReference type="ARBA" id="ARBA00031636"/>
    </source>
</evidence>
<evidence type="ECO:0000256" key="11">
    <source>
        <dbReference type="ARBA" id="ARBA00023136"/>
    </source>
</evidence>
<keyword evidence="7" id="KW-1003">Cell membrane</keyword>
<dbReference type="InterPro" id="IPR050222">
    <property type="entry name" value="MATE_MdtK"/>
</dbReference>
<evidence type="ECO:0000256" key="7">
    <source>
        <dbReference type="ARBA" id="ARBA00022475"/>
    </source>
</evidence>
<accession>A0ABW9XS89</accession>
<feature type="transmembrane region" description="Helical" evidence="13">
    <location>
        <begin position="60"/>
        <end position="84"/>
    </location>
</feature>
<keyword evidence="5" id="KW-0813">Transport</keyword>
<evidence type="ECO:0000256" key="10">
    <source>
        <dbReference type="ARBA" id="ARBA00023065"/>
    </source>
</evidence>
<dbReference type="InterPro" id="IPR048279">
    <property type="entry name" value="MdtK-like"/>
</dbReference>
<comment type="function">
    <text evidence="1">Multidrug efflux pump.</text>
</comment>
<keyword evidence="6" id="KW-0050">Antiport</keyword>
<feature type="transmembrane region" description="Helical" evidence="13">
    <location>
        <begin position="331"/>
        <end position="353"/>
    </location>
</feature>
<evidence type="ECO:0000256" key="2">
    <source>
        <dbReference type="ARBA" id="ARBA00004651"/>
    </source>
</evidence>
<comment type="caution">
    <text evidence="14">The sequence shown here is derived from an EMBL/GenBank/DDBJ whole genome shotgun (WGS) entry which is preliminary data.</text>
</comment>
<dbReference type="InterPro" id="IPR002528">
    <property type="entry name" value="MATE_fam"/>
</dbReference>
<keyword evidence="8 13" id="KW-0812">Transmembrane</keyword>
<evidence type="ECO:0000256" key="1">
    <source>
        <dbReference type="ARBA" id="ARBA00003408"/>
    </source>
</evidence>
<evidence type="ECO:0000313" key="15">
    <source>
        <dbReference type="Proteomes" id="UP000665561"/>
    </source>
</evidence>
<gene>
    <name evidence="14" type="ORF">GT019_16775</name>
</gene>
<evidence type="ECO:0000256" key="3">
    <source>
        <dbReference type="ARBA" id="ARBA00010199"/>
    </source>
</evidence>
<dbReference type="Proteomes" id="UP000665561">
    <property type="component" value="Unassembled WGS sequence"/>
</dbReference>
<feature type="transmembrane region" description="Helical" evidence="13">
    <location>
        <begin position="258"/>
        <end position="276"/>
    </location>
</feature>
<organism evidence="14 15">
    <name type="scientific">Paenibacillus glycinis</name>
    <dbReference type="NCBI Taxonomy" id="2697035"/>
    <lineage>
        <taxon>Bacteria</taxon>
        <taxon>Bacillati</taxon>
        <taxon>Bacillota</taxon>
        <taxon>Bacilli</taxon>
        <taxon>Bacillales</taxon>
        <taxon>Paenibacillaceae</taxon>
        <taxon>Paenibacillus</taxon>
    </lineage>
</organism>
<dbReference type="PANTHER" id="PTHR43298">
    <property type="entry name" value="MULTIDRUG RESISTANCE PROTEIN NORM-RELATED"/>
    <property type="match status" value="1"/>
</dbReference>
<dbReference type="NCBIfam" id="TIGR00797">
    <property type="entry name" value="matE"/>
    <property type="match status" value="1"/>
</dbReference>
<proteinExistence type="inferred from homology"/>
<evidence type="ECO:0000256" key="13">
    <source>
        <dbReference type="SAM" id="Phobius"/>
    </source>
</evidence>
<evidence type="ECO:0000313" key="14">
    <source>
        <dbReference type="EMBL" id="NBD25537.1"/>
    </source>
</evidence>
<reference evidence="14 15" key="1">
    <citation type="submission" date="2020-01" db="EMBL/GenBank/DDBJ databases">
        <title>Paenibacillus soybeanensis sp. nov. isolated from the nodules of soybean (Glycine max(L.) Merr).</title>
        <authorList>
            <person name="Wang H."/>
        </authorList>
    </citation>
    <scope>NUCLEOTIDE SEQUENCE [LARGE SCALE GENOMIC DNA]</scope>
    <source>
        <strain evidence="14 15">T1</strain>
    </source>
</reference>
<feature type="transmembrane region" description="Helical" evidence="13">
    <location>
        <begin position="137"/>
        <end position="155"/>
    </location>
</feature>
<dbReference type="Pfam" id="PF01554">
    <property type="entry name" value="MatE"/>
    <property type="match status" value="2"/>
</dbReference>
<dbReference type="PANTHER" id="PTHR43298:SF2">
    <property type="entry name" value="FMN_FAD EXPORTER YEEO-RELATED"/>
    <property type="match status" value="1"/>
</dbReference>
<name>A0ABW9XS89_9BACL</name>
<feature type="transmembrane region" description="Helical" evidence="13">
    <location>
        <begin position="288"/>
        <end position="311"/>
    </location>
</feature>
<keyword evidence="10" id="KW-0406">Ion transport</keyword>
<comment type="subcellular location">
    <subcellularLocation>
        <location evidence="2">Cell membrane</location>
        <topology evidence="2">Multi-pass membrane protein</topology>
    </subcellularLocation>
</comment>
<dbReference type="EMBL" id="JAAAMV010000012">
    <property type="protein sequence ID" value="NBD25537.1"/>
    <property type="molecule type" value="Genomic_DNA"/>
</dbReference>
<sequence>MSTFFDMVMVGSLGAYAVSSIGITGQPLMIMNFILYSINTVMLTKISVTKGNNDANYIKLYVVNLTVLSVIISLLFTLLGYFFADEIMKAMGATPDIAKVSANFFKIIISCICVRAVSNAITGALRGIGETRTSMMIILISSASNIIFNYFLIYGHLGFPKMGVNGAGLATCLSYVVGLLLGMIRLFFLKRDSLLHFTLRDLFKIRLNLMKEIFSLSLPVIWERVAVRIGVLITAKFTISIGTISFASHTIVSNLLNFSFFIGTALTTATTTFVGESVGKNDSNLAKAYIKSALIIGIIASSVFTVAFLIFPRPLAQIYTGDSAVIDKCVIILGMVALLQPFQCTATILFGAFRGFGDFKSSAKITSIGIVLIRPALTFAFVYLFKMNLIGAWIAIIADEFFRFAMASLKYYKQYLFLNKRVKSHRANIGDNAINTDK</sequence>
<feature type="transmembrane region" description="Helical" evidence="13">
    <location>
        <begin position="390"/>
        <end position="412"/>
    </location>
</feature>
<evidence type="ECO:0000256" key="9">
    <source>
        <dbReference type="ARBA" id="ARBA00022989"/>
    </source>
</evidence>
<feature type="transmembrane region" description="Helical" evidence="13">
    <location>
        <begin position="225"/>
        <end position="246"/>
    </location>
</feature>
<evidence type="ECO:0000256" key="4">
    <source>
        <dbReference type="ARBA" id="ARBA00020268"/>
    </source>
</evidence>
<keyword evidence="9 13" id="KW-1133">Transmembrane helix</keyword>
<protein>
    <recommendedName>
        <fullName evidence="4">Probable multidrug resistance protein NorM</fullName>
    </recommendedName>
    <alternativeName>
        <fullName evidence="12">Multidrug-efflux transporter</fullName>
    </alternativeName>
</protein>
<evidence type="ECO:0000256" key="5">
    <source>
        <dbReference type="ARBA" id="ARBA00022448"/>
    </source>
</evidence>
<evidence type="ECO:0000256" key="6">
    <source>
        <dbReference type="ARBA" id="ARBA00022449"/>
    </source>
</evidence>
<dbReference type="PIRSF" id="PIRSF006603">
    <property type="entry name" value="DinF"/>
    <property type="match status" value="1"/>
</dbReference>
<feature type="transmembrane region" description="Helical" evidence="13">
    <location>
        <begin position="365"/>
        <end position="384"/>
    </location>
</feature>
<comment type="similarity">
    <text evidence="3">Belongs to the multi antimicrobial extrusion (MATE) (TC 2.A.66.1) family.</text>
</comment>
<keyword evidence="15" id="KW-1185">Reference proteome</keyword>
<keyword evidence="11 13" id="KW-0472">Membrane</keyword>
<evidence type="ECO:0000256" key="8">
    <source>
        <dbReference type="ARBA" id="ARBA00022692"/>
    </source>
</evidence>
<feature type="transmembrane region" description="Helical" evidence="13">
    <location>
        <begin position="167"/>
        <end position="188"/>
    </location>
</feature>